<feature type="signal peptide" evidence="1">
    <location>
        <begin position="1"/>
        <end position="25"/>
    </location>
</feature>
<dbReference type="InterPro" id="IPR008638">
    <property type="entry name" value="FhaB/CdiA-like_TPS"/>
</dbReference>
<dbReference type="Gene3D" id="2.160.20.10">
    <property type="entry name" value="Single-stranded right-handed beta-helix, Pectin lyase-like"/>
    <property type="match status" value="2"/>
</dbReference>
<dbReference type="EMBL" id="AP018216">
    <property type="protein sequence ID" value="BAY67793.1"/>
    <property type="molecule type" value="Genomic_DNA"/>
</dbReference>
<dbReference type="SMART" id="SM00912">
    <property type="entry name" value="Haemagg_act"/>
    <property type="match status" value="1"/>
</dbReference>
<evidence type="ECO:0000313" key="3">
    <source>
        <dbReference type="EMBL" id="BAY67793.1"/>
    </source>
</evidence>
<dbReference type="InterPro" id="IPR012334">
    <property type="entry name" value="Pectin_lyas_fold"/>
</dbReference>
<feature type="chain" id="PRO_5011111922" description="Filamentous haemagglutinin FhaB/tRNA nuclease CdiA-like TPS domain-containing protein" evidence="1">
    <location>
        <begin position="26"/>
        <end position="811"/>
    </location>
</feature>
<evidence type="ECO:0000313" key="4">
    <source>
        <dbReference type="Proteomes" id="UP000217507"/>
    </source>
</evidence>
<dbReference type="InterPro" id="IPR011050">
    <property type="entry name" value="Pectin_lyase_fold/virulence"/>
</dbReference>
<protein>
    <recommendedName>
        <fullName evidence="2">Filamentous haemagglutinin FhaB/tRNA nuclease CdiA-like TPS domain-containing protein</fullName>
    </recommendedName>
</protein>
<dbReference type="SUPFAM" id="SSF51126">
    <property type="entry name" value="Pectin lyase-like"/>
    <property type="match status" value="2"/>
</dbReference>
<dbReference type="AlphaFoldDB" id="A0A1Z4KFZ5"/>
<dbReference type="Proteomes" id="UP000217507">
    <property type="component" value="Chromosome"/>
</dbReference>
<name>A0A1Z4KFZ5_ANAVA</name>
<dbReference type="NCBIfam" id="TIGR01901">
    <property type="entry name" value="adhes_NPXG"/>
    <property type="match status" value="1"/>
</dbReference>
<gene>
    <name evidence="3" type="ORF">NIES23_05750</name>
</gene>
<reference evidence="3 4" key="1">
    <citation type="submission" date="2017-06" db="EMBL/GenBank/DDBJ databases">
        <title>Genome sequencing of cyanobaciteial culture collection at National Institute for Environmental Studies (NIES).</title>
        <authorList>
            <person name="Hirose Y."/>
            <person name="Shimura Y."/>
            <person name="Fujisawa T."/>
            <person name="Nakamura Y."/>
            <person name="Kawachi M."/>
        </authorList>
    </citation>
    <scope>NUCLEOTIDE SEQUENCE [LARGE SCALE GENOMIC DNA]</scope>
    <source>
        <strain evidence="3 4">NIES-23</strain>
    </source>
</reference>
<sequence>MAKFKFLIGNISISLCLLNFTAAKAEIIPDDTLPTNSIVRPVGNIRVIEGGTQRGENLFHSFREFSFSVLTSNVTGNVAIFNHNLAVRNIITRITGGSHSYIDGLITAASGSRANLFLINPQGIIFGANASLNIGGSFVATTANSIKFADGLEFNATTNNNTSLLTVNVPVGLQFGDSPGNIEQPIVADLPLGLQVGNGRTLGLIGGNLLLESSLLEAPGGRVELGSVTGGGFVSLSQVDDAYAAGYSGVQNFGDIRLAAGTLVNTGSIPMQDSGGAIQIQGRNVTIDDSLVFAVNFGLQTGNSLIVNATESLKVGGISNILTIAQSQAKAGDIWITAKDSVELGEESFIGSQVCSLGESCANVTGNGGNLTIETRRLLLTDGAGIEASTFGAGNTGNILVRATDSIDLRGESADGDIPSGIFAQVAPDAPENAGNTGTITLETQQLNIQGGAQISNVSRYGSQGGDLLINASAGMQVSGTSQFATASSLDIFRSGIFAVTQAGTTTNDSTLNINTGLLTVENGARITADNLNIVGDRLIIQNGAEVTVAGESGNLSIKARSLKLDNQSQLIAQTTSGNGGNINLNLSAILRLRLNSQISTFADGNGGNIEINSPFIVATPNENNDITANVFGGAGGRVTISTQKFLGLVVRNRGELEQILGTTDPNQLDSGFLLTNDILTFSQASPSFTSMVTINQPDVDSRQRFAAFSTNPINTSRLTQVCSSDGETEPGLKATFPGDRETKNSPSPHHLLTISNFTPINVVDNPDSPKIVEAQGWVMDTNGNIALVAPVPTVNHQHPWFSSTICHIHE</sequence>
<evidence type="ECO:0000259" key="2">
    <source>
        <dbReference type="SMART" id="SM00912"/>
    </source>
</evidence>
<keyword evidence="1" id="KW-0732">Signal</keyword>
<accession>A0A1Z4KFZ5</accession>
<dbReference type="Pfam" id="PF05860">
    <property type="entry name" value="TPS"/>
    <property type="match status" value="1"/>
</dbReference>
<evidence type="ECO:0000256" key="1">
    <source>
        <dbReference type="SAM" id="SignalP"/>
    </source>
</evidence>
<organism evidence="3 4">
    <name type="scientific">Trichormus variabilis NIES-23</name>
    <dbReference type="NCBI Taxonomy" id="1973479"/>
    <lineage>
        <taxon>Bacteria</taxon>
        <taxon>Bacillati</taxon>
        <taxon>Cyanobacteriota</taxon>
        <taxon>Cyanophyceae</taxon>
        <taxon>Nostocales</taxon>
        <taxon>Nostocaceae</taxon>
        <taxon>Trichormus</taxon>
    </lineage>
</organism>
<proteinExistence type="predicted"/>
<feature type="domain" description="Filamentous haemagglutinin FhaB/tRNA nuclease CdiA-like TPS" evidence="2">
    <location>
        <begin position="30"/>
        <end position="149"/>
    </location>
</feature>